<reference evidence="2" key="1">
    <citation type="journal article" date="2014" name="Front. Microbiol.">
        <title>High frequency of phylogenetically diverse reductive dehalogenase-homologous genes in deep subseafloor sedimentary metagenomes.</title>
        <authorList>
            <person name="Kawai M."/>
            <person name="Futagami T."/>
            <person name="Toyoda A."/>
            <person name="Takaki Y."/>
            <person name="Nishi S."/>
            <person name="Hori S."/>
            <person name="Arai W."/>
            <person name="Tsubouchi T."/>
            <person name="Morono Y."/>
            <person name="Uchiyama I."/>
            <person name="Ito T."/>
            <person name="Fujiyama A."/>
            <person name="Inagaki F."/>
            <person name="Takami H."/>
        </authorList>
    </citation>
    <scope>NUCLEOTIDE SEQUENCE</scope>
    <source>
        <strain evidence="2">Expedition CK06-06</strain>
    </source>
</reference>
<protein>
    <recommendedName>
        <fullName evidence="1">Fibronectin type-III domain-containing protein</fullName>
    </recommendedName>
</protein>
<feature type="domain" description="Fibronectin type-III" evidence="1">
    <location>
        <begin position="149"/>
        <end position="232"/>
    </location>
</feature>
<proteinExistence type="predicted"/>
<dbReference type="SMART" id="SM00060">
    <property type="entry name" value="FN3"/>
    <property type="match status" value="2"/>
</dbReference>
<sequence>MTVGINSYTDTSTSDGQIYYYVVRAQDAAGNIEANTTEVSATASGSGPPAPTGLTAAAIAGGSIQLDWTLSSPETDVAQYNIYRAVNSGEQNYASPLTNVSAGTSTYTDTTTTDGVTYYYVVRAQDAVGNTESNTNEASAMADATAPPAPTNLVASTVVGSGIQLNWTPSSPETDVSQYNIYRASSSEGQNYSSPTYSVSTGNIGYTDTSVSDGATYYYVVRAQDAAGNIET</sequence>
<evidence type="ECO:0000313" key="2">
    <source>
        <dbReference type="EMBL" id="GAI27234.1"/>
    </source>
</evidence>
<dbReference type="AlphaFoldDB" id="X1P8H8"/>
<feature type="non-terminal residue" evidence="2">
    <location>
        <position position="232"/>
    </location>
</feature>
<feature type="domain" description="Fibronectin type-III" evidence="1">
    <location>
        <begin position="50"/>
        <end position="148"/>
    </location>
</feature>
<comment type="caution">
    <text evidence="2">The sequence shown here is derived from an EMBL/GenBank/DDBJ whole genome shotgun (WGS) entry which is preliminary data.</text>
</comment>
<dbReference type="PROSITE" id="PS50853">
    <property type="entry name" value="FN3"/>
    <property type="match status" value="2"/>
</dbReference>
<gene>
    <name evidence="2" type="ORF">S06H3_37911</name>
</gene>
<dbReference type="InterPro" id="IPR013783">
    <property type="entry name" value="Ig-like_fold"/>
</dbReference>
<accession>X1P8H8</accession>
<dbReference type="EMBL" id="BARV01023071">
    <property type="protein sequence ID" value="GAI27234.1"/>
    <property type="molecule type" value="Genomic_DNA"/>
</dbReference>
<evidence type="ECO:0000259" key="1">
    <source>
        <dbReference type="PROSITE" id="PS50853"/>
    </source>
</evidence>
<name>X1P8H8_9ZZZZ</name>
<dbReference type="CDD" id="cd00063">
    <property type="entry name" value="FN3"/>
    <property type="match status" value="1"/>
</dbReference>
<dbReference type="InterPro" id="IPR003961">
    <property type="entry name" value="FN3_dom"/>
</dbReference>
<dbReference type="Gene3D" id="2.60.40.10">
    <property type="entry name" value="Immunoglobulins"/>
    <property type="match status" value="3"/>
</dbReference>
<dbReference type="SUPFAM" id="SSF49265">
    <property type="entry name" value="Fibronectin type III"/>
    <property type="match status" value="1"/>
</dbReference>
<organism evidence="2">
    <name type="scientific">marine sediment metagenome</name>
    <dbReference type="NCBI Taxonomy" id="412755"/>
    <lineage>
        <taxon>unclassified sequences</taxon>
        <taxon>metagenomes</taxon>
        <taxon>ecological metagenomes</taxon>
    </lineage>
</organism>
<dbReference type="InterPro" id="IPR036116">
    <property type="entry name" value="FN3_sf"/>
</dbReference>